<protein>
    <recommendedName>
        <fullName evidence="5">PLC-like phosphodiesterase</fullName>
    </recommendedName>
</protein>
<evidence type="ECO:0000256" key="1">
    <source>
        <dbReference type="SAM" id="MobiDB-lite"/>
    </source>
</evidence>
<dbReference type="GO" id="GO:0006629">
    <property type="term" value="P:lipid metabolic process"/>
    <property type="evidence" value="ECO:0007669"/>
    <property type="project" value="InterPro"/>
</dbReference>
<dbReference type="AlphaFoldDB" id="A0A9W9LEW9"/>
<dbReference type="OrthoDB" id="7984201at2759"/>
<evidence type="ECO:0000256" key="2">
    <source>
        <dbReference type="SAM" id="SignalP"/>
    </source>
</evidence>
<gene>
    <name evidence="3" type="ORF">N7492_010193</name>
</gene>
<feature type="compositionally biased region" description="Polar residues" evidence="1">
    <location>
        <begin position="77"/>
        <end position="87"/>
    </location>
</feature>
<dbReference type="SUPFAM" id="SSF51695">
    <property type="entry name" value="PLC-like phosphodiesterases"/>
    <property type="match status" value="1"/>
</dbReference>
<dbReference type="Pfam" id="PF26146">
    <property type="entry name" value="PI-PLC_X"/>
    <property type="match status" value="1"/>
</dbReference>
<dbReference type="PANTHER" id="PTHR13593:SF140">
    <property type="entry name" value="PLC-LIKE PHOSPHODIESTERASE"/>
    <property type="match status" value="1"/>
</dbReference>
<dbReference type="GO" id="GO:0008081">
    <property type="term" value="F:phosphoric diester hydrolase activity"/>
    <property type="evidence" value="ECO:0007669"/>
    <property type="project" value="InterPro"/>
</dbReference>
<feature type="signal peptide" evidence="2">
    <location>
        <begin position="1"/>
        <end position="17"/>
    </location>
</feature>
<reference evidence="3" key="2">
    <citation type="journal article" date="2023" name="IMA Fungus">
        <title>Comparative genomic study of the Penicillium genus elucidates a diverse pangenome and 15 lateral gene transfer events.</title>
        <authorList>
            <person name="Petersen C."/>
            <person name="Sorensen T."/>
            <person name="Nielsen M.R."/>
            <person name="Sondergaard T.E."/>
            <person name="Sorensen J.L."/>
            <person name="Fitzpatrick D.A."/>
            <person name="Frisvad J.C."/>
            <person name="Nielsen K.L."/>
        </authorList>
    </citation>
    <scope>NUCLEOTIDE SEQUENCE</scope>
    <source>
        <strain evidence="3">IBT 21917</strain>
    </source>
</reference>
<name>A0A9W9LEW9_9EURO</name>
<dbReference type="InterPro" id="IPR017946">
    <property type="entry name" value="PLC-like_Pdiesterase_TIM-brl"/>
</dbReference>
<evidence type="ECO:0000313" key="4">
    <source>
        <dbReference type="Proteomes" id="UP001146351"/>
    </source>
</evidence>
<evidence type="ECO:0000313" key="3">
    <source>
        <dbReference type="EMBL" id="KAJ5151898.1"/>
    </source>
</evidence>
<accession>A0A9W9LEW9</accession>
<feature type="region of interest" description="Disordered" evidence="1">
    <location>
        <begin position="69"/>
        <end position="90"/>
    </location>
</feature>
<dbReference type="Gene3D" id="3.20.20.190">
    <property type="entry name" value="Phosphatidylinositol (PI) phosphodiesterase"/>
    <property type="match status" value="1"/>
</dbReference>
<feature type="chain" id="PRO_5040930615" description="PLC-like phosphodiesterase" evidence="2">
    <location>
        <begin position="18"/>
        <end position="456"/>
    </location>
</feature>
<comment type="caution">
    <text evidence="3">The sequence shown here is derived from an EMBL/GenBank/DDBJ whole genome shotgun (WGS) entry which is preliminary data.</text>
</comment>
<dbReference type="InterPro" id="IPR051057">
    <property type="entry name" value="PI-PLC_domain"/>
</dbReference>
<dbReference type="EMBL" id="JAPQKO010000008">
    <property type="protein sequence ID" value="KAJ5151898.1"/>
    <property type="molecule type" value="Genomic_DNA"/>
</dbReference>
<keyword evidence="4" id="KW-1185">Reference proteome</keyword>
<organism evidence="3 4">
    <name type="scientific">Penicillium capsulatum</name>
    <dbReference type="NCBI Taxonomy" id="69766"/>
    <lineage>
        <taxon>Eukaryota</taxon>
        <taxon>Fungi</taxon>
        <taxon>Dikarya</taxon>
        <taxon>Ascomycota</taxon>
        <taxon>Pezizomycotina</taxon>
        <taxon>Eurotiomycetes</taxon>
        <taxon>Eurotiomycetidae</taxon>
        <taxon>Eurotiales</taxon>
        <taxon>Aspergillaceae</taxon>
        <taxon>Penicillium</taxon>
    </lineage>
</organism>
<dbReference type="PANTHER" id="PTHR13593">
    <property type="match status" value="1"/>
</dbReference>
<evidence type="ECO:0008006" key="5">
    <source>
        <dbReference type="Google" id="ProtNLM"/>
    </source>
</evidence>
<proteinExistence type="predicted"/>
<keyword evidence="2" id="KW-0732">Signal</keyword>
<dbReference type="Proteomes" id="UP001146351">
    <property type="component" value="Unassembled WGS sequence"/>
</dbReference>
<sequence length="456" mass="49228">MRWPSLVLALLAGVARAADETTTTTTDASSSSSLALSNAVTVTNPSDAAMPSGTYQEVSTTLTLDDGRSSVSVSSSMLGNSSAHGNQTTFTSTSESVTVLVGAAGPTTLGNSTMANGTATIATSLPSATNSQPCNNYAEFCPRKYSNITMVAAHNSPFVRKGNAAANQAYKVTAQLNDVQFQTHNQNGTLRLCHTSCDIIDVGTLEDYLREVNTWMRQNPYEVVTILMGNSDQVDPQLFVDPIKKSGLETLAYKPPKAPMGLHDWPTLSDMILHQKRVVFFLDYKADQSKISWLMDEFSQLWETPFSPTNPKFPCTQQRPPGLSKKDAGNRMYMANHNLNLQLTLGPIDLLIPNYHDLSSTNAVNGEGSLGLMANNCISDWGRAPNFLLVDFYNFGEWNGSTYNGSVFQVAAQLNNVSYNRDCCGTSSAAMHATTVASVSSVLLLVAGVQFFLSVF</sequence>
<reference evidence="3" key="1">
    <citation type="submission" date="2022-11" db="EMBL/GenBank/DDBJ databases">
        <authorList>
            <person name="Petersen C."/>
        </authorList>
    </citation>
    <scope>NUCLEOTIDE SEQUENCE</scope>
    <source>
        <strain evidence="3">IBT 21917</strain>
    </source>
</reference>